<protein>
    <submittedName>
        <fullName evidence="5">Putative reverse transcriptase domain, Zinc finger, CCHC-type, Isoprenoid synthase domain protein</fullName>
    </submittedName>
</protein>
<dbReference type="SUPFAM" id="SSF48576">
    <property type="entry name" value="Terpenoid synthases"/>
    <property type="match status" value="2"/>
</dbReference>
<dbReference type="PROSITE" id="PS50878">
    <property type="entry name" value="RT_POL"/>
    <property type="match status" value="1"/>
</dbReference>
<dbReference type="SUPFAM" id="SSF57756">
    <property type="entry name" value="Retrovirus zinc finger-like domains"/>
    <property type="match status" value="1"/>
</dbReference>
<dbReference type="GO" id="GO:0003676">
    <property type="term" value="F:nucleic acid binding"/>
    <property type="evidence" value="ECO:0007669"/>
    <property type="project" value="InterPro"/>
</dbReference>
<dbReference type="SMART" id="SM00343">
    <property type="entry name" value="ZnF_C2HC"/>
    <property type="match status" value="1"/>
</dbReference>
<gene>
    <name evidence="5" type="ORF">HannXRQ_Chr02g0051751</name>
</gene>
<sequence>MLPRAETKWFIEVYVRRRDMNPIVLELAKLDFNMVQAVYQDDLKYASRYEFRGASPSNAVVIKDGSSFSQFQCPILKSTNYTIWAIRIKTILRANGLWEMIEPKENTQADEKKDMMATAYLYQALPEDMIIQVASCKSAKEIWDALKTRHVGADRVQKARLQTLKTEFEMLKMKEEDTIDSFTARLNSIVTRASGLGSTFDQPTLVRKLLSSVPKRFVQMVATIEQFADLETTTLDETIGRLKAYEERTGLVDENPVYNQEKLMYTRRDKNYGRGRRFGKNGQGRFNSSQDKWRDGKFKQEDDDEDSSHDAYKNGSNQKKFGKDLSKIKCYNCQKFGHYASDCPESNQRGEETNLVQEDEEPTLLMAIKEDCNDLLQQAHNGKQDMEKDQAWLKAVRIYAMITTIDDVFDVYGTLEELEQFTNIVNSWDLNAVKELPDYMKTCFFALYNAVNEMTYNILTRDGVFVLPYLKKAEKGMLFKIDFEKAYDHLNWNYLNSIIEKMCFPDKWKRWMKALMSTARSSVLVNGSPTFEFLCTRGIRQGDPISPFLFIIGMEGLTVMFKRAVQQGMFHGFATPHGGPYVTNLLFADDALILGKWSFDNIRGLSHLLRCFHLVSGLKINLDKSSLYGVGVSDQELHDYAIRLHCKAGRAPFTYLGLKVGPNMNHCNNWQPVIEAFNSRLATWKASSLSMGGRLTLLKSKNFLLTSNVWMEKAIIGKIGNGAKIRFWIDCWLDGSPLKSNYPNLFAAEKIKNCVINERCIQEETGILFNWSWKQQGPSNTFDSELLDVEYKLSQMRFGTGQDKWVWNEEKSGIFSVASIKGILNFNSSNISRPAFEWNNWHQQN</sequence>
<dbReference type="GO" id="GO:0046246">
    <property type="term" value="P:terpene biosynthetic process"/>
    <property type="evidence" value="ECO:0000318"/>
    <property type="project" value="GO_Central"/>
</dbReference>
<evidence type="ECO:0000313" key="5">
    <source>
        <dbReference type="EMBL" id="OTG34974.1"/>
    </source>
</evidence>
<dbReference type="Pfam" id="PF14223">
    <property type="entry name" value="Retrotran_gag_2"/>
    <property type="match status" value="1"/>
</dbReference>
<dbReference type="GO" id="GO:0010333">
    <property type="term" value="F:terpene synthase activity"/>
    <property type="evidence" value="ECO:0000318"/>
    <property type="project" value="GO_Central"/>
</dbReference>
<dbReference type="InterPro" id="IPR036875">
    <property type="entry name" value="Znf_CCHC_sf"/>
</dbReference>
<keyword evidence="5" id="KW-0695">RNA-directed DNA polymerase</keyword>
<dbReference type="AlphaFoldDB" id="A0A251VHR6"/>
<dbReference type="InterPro" id="IPR008949">
    <property type="entry name" value="Isoprenoid_synthase_dom_sf"/>
</dbReference>
<dbReference type="Pfam" id="PF03936">
    <property type="entry name" value="Terpene_synth_C"/>
    <property type="match status" value="1"/>
</dbReference>
<dbReference type="Gene3D" id="4.10.60.10">
    <property type="entry name" value="Zinc finger, CCHC-type"/>
    <property type="match status" value="1"/>
</dbReference>
<keyword evidence="1" id="KW-0479">Metal-binding</keyword>
<keyword evidence="1" id="KW-0863">Zinc-finger</keyword>
<dbReference type="InterPro" id="IPR043502">
    <property type="entry name" value="DNA/RNA_pol_sf"/>
</dbReference>
<feature type="compositionally biased region" description="Basic and acidic residues" evidence="2">
    <location>
        <begin position="291"/>
        <end position="300"/>
    </location>
</feature>
<keyword evidence="6" id="KW-1185">Reference proteome</keyword>
<dbReference type="SUPFAM" id="SSF56672">
    <property type="entry name" value="DNA/RNA polymerases"/>
    <property type="match status" value="1"/>
</dbReference>
<evidence type="ECO:0000259" key="4">
    <source>
        <dbReference type="PROSITE" id="PS50878"/>
    </source>
</evidence>
<proteinExistence type="predicted"/>
<dbReference type="EMBL" id="CM007891">
    <property type="protein sequence ID" value="OTG34974.1"/>
    <property type="molecule type" value="Genomic_DNA"/>
</dbReference>
<dbReference type="Proteomes" id="UP000215914">
    <property type="component" value="Chromosome 2"/>
</dbReference>
<dbReference type="InterPro" id="IPR005630">
    <property type="entry name" value="Terpene_synthase_metal-bd"/>
</dbReference>
<dbReference type="Gene3D" id="1.10.600.10">
    <property type="entry name" value="Farnesyl Diphosphate Synthase"/>
    <property type="match status" value="2"/>
</dbReference>
<organism evidence="5 6">
    <name type="scientific">Helianthus annuus</name>
    <name type="common">Common sunflower</name>
    <dbReference type="NCBI Taxonomy" id="4232"/>
    <lineage>
        <taxon>Eukaryota</taxon>
        <taxon>Viridiplantae</taxon>
        <taxon>Streptophyta</taxon>
        <taxon>Embryophyta</taxon>
        <taxon>Tracheophyta</taxon>
        <taxon>Spermatophyta</taxon>
        <taxon>Magnoliopsida</taxon>
        <taxon>eudicotyledons</taxon>
        <taxon>Gunneridae</taxon>
        <taxon>Pentapetalae</taxon>
        <taxon>asterids</taxon>
        <taxon>campanulids</taxon>
        <taxon>Asterales</taxon>
        <taxon>Asteraceae</taxon>
        <taxon>Asteroideae</taxon>
        <taxon>Heliantheae alliance</taxon>
        <taxon>Heliantheae</taxon>
        <taxon>Helianthus</taxon>
    </lineage>
</organism>
<keyword evidence="5" id="KW-0808">Transferase</keyword>
<dbReference type="InterPro" id="IPR001878">
    <property type="entry name" value="Znf_CCHC"/>
</dbReference>
<feature type="domain" description="Reverse transcriptase" evidence="4">
    <location>
        <begin position="382"/>
        <end position="660"/>
    </location>
</feature>
<evidence type="ECO:0000256" key="1">
    <source>
        <dbReference type="PROSITE-ProRule" id="PRU00047"/>
    </source>
</evidence>
<reference evidence="6" key="1">
    <citation type="journal article" date="2017" name="Nature">
        <title>The sunflower genome provides insights into oil metabolism, flowering and Asterid evolution.</title>
        <authorList>
            <person name="Badouin H."/>
            <person name="Gouzy J."/>
            <person name="Grassa C.J."/>
            <person name="Murat F."/>
            <person name="Staton S.E."/>
            <person name="Cottret L."/>
            <person name="Lelandais-Briere C."/>
            <person name="Owens G.L."/>
            <person name="Carrere S."/>
            <person name="Mayjonade B."/>
            <person name="Legrand L."/>
            <person name="Gill N."/>
            <person name="Kane N.C."/>
            <person name="Bowers J.E."/>
            <person name="Hubner S."/>
            <person name="Bellec A."/>
            <person name="Berard A."/>
            <person name="Berges H."/>
            <person name="Blanchet N."/>
            <person name="Boniface M.C."/>
            <person name="Brunel D."/>
            <person name="Catrice O."/>
            <person name="Chaidir N."/>
            <person name="Claudel C."/>
            <person name="Donnadieu C."/>
            <person name="Faraut T."/>
            <person name="Fievet G."/>
            <person name="Helmstetter N."/>
            <person name="King M."/>
            <person name="Knapp S.J."/>
            <person name="Lai Z."/>
            <person name="Le Paslier M.C."/>
            <person name="Lippi Y."/>
            <person name="Lorenzon L."/>
            <person name="Mandel J.R."/>
            <person name="Marage G."/>
            <person name="Marchand G."/>
            <person name="Marquand E."/>
            <person name="Bret-Mestries E."/>
            <person name="Morien E."/>
            <person name="Nambeesan S."/>
            <person name="Nguyen T."/>
            <person name="Pegot-Espagnet P."/>
            <person name="Pouilly N."/>
            <person name="Raftis F."/>
            <person name="Sallet E."/>
            <person name="Schiex T."/>
            <person name="Thomas J."/>
            <person name="Vandecasteele C."/>
            <person name="Vares D."/>
            <person name="Vear F."/>
            <person name="Vautrin S."/>
            <person name="Crespi M."/>
            <person name="Mangin B."/>
            <person name="Burke J.M."/>
            <person name="Salse J."/>
            <person name="Munos S."/>
            <person name="Vincourt P."/>
            <person name="Rieseberg L.H."/>
            <person name="Langlade N.B."/>
        </authorList>
    </citation>
    <scope>NUCLEOTIDE SEQUENCE [LARGE SCALE GENOMIC DNA]</scope>
    <source>
        <strain evidence="6">cv. SF193</strain>
    </source>
</reference>
<dbReference type="Pfam" id="PF00098">
    <property type="entry name" value="zf-CCHC"/>
    <property type="match status" value="1"/>
</dbReference>
<keyword evidence="1" id="KW-0862">Zinc</keyword>
<feature type="domain" description="CCHC-type" evidence="3">
    <location>
        <begin position="329"/>
        <end position="345"/>
    </location>
</feature>
<evidence type="ECO:0000259" key="3">
    <source>
        <dbReference type="PROSITE" id="PS50158"/>
    </source>
</evidence>
<dbReference type="PANTHER" id="PTHR33116:SF78">
    <property type="entry name" value="OS12G0587133 PROTEIN"/>
    <property type="match status" value="1"/>
</dbReference>
<feature type="region of interest" description="Disordered" evidence="2">
    <location>
        <begin position="269"/>
        <end position="318"/>
    </location>
</feature>
<accession>A0A251VHR6</accession>
<evidence type="ECO:0000313" key="6">
    <source>
        <dbReference type="Proteomes" id="UP000215914"/>
    </source>
</evidence>
<dbReference type="GO" id="GO:0008270">
    <property type="term" value="F:zinc ion binding"/>
    <property type="evidence" value="ECO:0007669"/>
    <property type="project" value="UniProtKB-KW"/>
</dbReference>
<dbReference type="InParanoid" id="A0A251VHR6"/>
<keyword evidence="5" id="KW-0548">Nucleotidyltransferase</keyword>
<name>A0A251VHR6_HELAN</name>
<dbReference type="PROSITE" id="PS50158">
    <property type="entry name" value="ZF_CCHC"/>
    <property type="match status" value="1"/>
</dbReference>
<evidence type="ECO:0000256" key="2">
    <source>
        <dbReference type="SAM" id="MobiDB-lite"/>
    </source>
</evidence>
<dbReference type="InterPro" id="IPR000477">
    <property type="entry name" value="RT_dom"/>
</dbReference>
<dbReference type="PANTHER" id="PTHR33116">
    <property type="entry name" value="REVERSE TRANSCRIPTASE ZINC-BINDING DOMAIN-CONTAINING PROTEIN-RELATED-RELATED"/>
    <property type="match status" value="1"/>
</dbReference>
<dbReference type="GO" id="GO:0003964">
    <property type="term" value="F:RNA-directed DNA polymerase activity"/>
    <property type="evidence" value="ECO:0007669"/>
    <property type="project" value="UniProtKB-KW"/>
</dbReference>
<dbReference type="GO" id="GO:0000287">
    <property type="term" value="F:magnesium ion binding"/>
    <property type="evidence" value="ECO:0007669"/>
    <property type="project" value="InterPro"/>
</dbReference>